<sequence length="1451" mass="160765">MIDKIISFSVKNKLIVGLFTLVLLGWGVYSVTQISINAVPDITNNQVQVITVSQNLAAQEVELFITQPIELSLNNLPGVVEIRSISRFGLSVITVVFEENMGVYKPRQLVSEKLKEAQEEIGSNLGTPQMVPITTGLGEIYQYTVEAKPGYEDKYDATELRTIQDWLIKRQLSGIQGIVEINSIGGYLKQYEIAVDPNKLNGYDLTIADVFNAVEGNNQNTGGSYIEKGPDLYYVRGRGLVTSLDDIRKTVVTNRNNIPITIGDIAKVQIGHATRYGAATINGTGETVVGVVMMLRGANSNNVIADVKTRISEIQNNLPEGVVIKPFLDRTRLIAKTTSTIEENLLIGGLIVIFALVFLLGTWRAGLIVASIIPLSLLFALSMMNAFGVSANLMSLGALDFGIIVDGAVIIVEFMAVSLAKNNDKLKELTGVKRRQKLDEIAIKSSERMMNAATFGQIIILIVFIPILTLQGVEGKMFIPMALAFGFAILGAMILCLTYVPMVCALFLYGKSAGKRNVGDKFMEWLDRTSYQPLIKGALKFKAIVITGALLLLVLAVIVFNNMGGEFIPKLQEGDFALEVRMAPGTSLEAMKKNMGKLETILLDNFPEVEKVITKIGAAEVPTDPAPIEGADIMVALKPPGDWKQDQTYEELATKMNEALAVLPGMSVEISQPIEMRFNELLTGVKSDLAVKIYGEDLKILQEKGNAAASIIRNINGAADVRVEQVSGLPQIVVDYNRDRMAQYGLQIVDINTLISSALAGATAGQFYDGEKRFDIVVRLKENFREDIESIQNLYVPLPSGAKVPLKEIANVHFEEGPNQISRDNTYRRIVIGVNVRNRDVQTLVEEIKQKLDKNLGLPPGYYVTYGGEFENLQRASKRLSIVVPVALAMIFIILFISLRSFKQTVLIYTAIPFAAIGGVFALWIRGMPFSISAGIGFIALFGVAVLNGLVLISYLNDLKADGVTDIKERILKATRSRLRPIFLTATVDILGFLPMAISTGAGAEVQRPLATVVIGGLVTATLLTLVLLPIFYSFSEKPFKMPKLFIIPLLLLLGFSYPNSANAQTTDPQLQILTLDEAIDGALNKNPGLEASSLTIEQKEKLEKTAFNIPKTSVYTGEEEVNPNTSEAVQSVIGISQSIEFPTTYFNRRKLYEKETDVAKANYTVDKYQLKKDVSSAYYNWGVALEKRQFYSYLDSVYNRFYEAAVLRFETGEASSLEKLTAKGKQEQVRLQLEKAQADYTSYKNNLERWMNRKISDQTVPEEIKSGALPIYSLSDSLPESNPLLKIQKSQIELSEREIKLQRSQFLPDFNAQYAKQQVNGTSGFYAWQVGIDIPIFFGSHRGKIQGAKLNKDIQERKYQDLQLQVTSSYNNLLLQIRQLQKQLEYYENEGLPLSEQLLKNADLLFYTGEIGYVEYIQNIDSAVAIKIAWMDTLLSYNETILELNYLTGK</sequence>
<evidence type="ECO:0000256" key="9">
    <source>
        <dbReference type="SAM" id="Coils"/>
    </source>
</evidence>
<evidence type="ECO:0000256" key="5">
    <source>
        <dbReference type="ARBA" id="ARBA00022475"/>
    </source>
</evidence>
<evidence type="ECO:0000256" key="2">
    <source>
        <dbReference type="ARBA" id="ARBA00007613"/>
    </source>
</evidence>
<comment type="similarity">
    <text evidence="3">Belongs to the resistance-nodulation-cell division (RND) (TC 2.A.6) family.</text>
</comment>
<feature type="transmembrane region" description="Helical" evidence="10">
    <location>
        <begin position="541"/>
        <end position="560"/>
    </location>
</feature>
<dbReference type="PRINTS" id="PR00702">
    <property type="entry name" value="ACRIFLAVINRP"/>
</dbReference>
<feature type="transmembrane region" description="Helical" evidence="10">
    <location>
        <begin position="977"/>
        <end position="998"/>
    </location>
</feature>
<feature type="transmembrane region" description="Helical" evidence="10">
    <location>
        <begin position="345"/>
        <end position="363"/>
    </location>
</feature>
<keyword evidence="12" id="KW-1185">Reference proteome</keyword>
<comment type="subcellular location">
    <subcellularLocation>
        <location evidence="1">Cell membrane</location>
        <topology evidence="1">Multi-pass membrane protein</topology>
    </subcellularLocation>
</comment>
<dbReference type="NCBIfam" id="TIGR00914">
    <property type="entry name" value="2A0601"/>
    <property type="match status" value="1"/>
</dbReference>
<evidence type="ECO:0000256" key="4">
    <source>
        <dbReference type="ARBA" id="ARBA00022448"/>
    </source>
</evidence>
<dbReference type="GO" id="GO:0015562">
    <property type="term" value="F:efflux transmembrane transporter activity"/>
    <property type="evidence" value="ECO:0007669"/>
    <property type="project" value="InterPro"/>
</dbReference>
<dbReference type="SUPFAM" id="SSF82714">
    <property type="entry name" value="Multidrug efflux transporter AcrB TolC docking domain, DN and DC subdomains"/>
    <property type="match status" value="2"/>
</dbReference>
<name>A0A1H2YFE1_9FLAO</name>
<feature type="transmembrane region" description="Helical" evidence="10">
    <location>
        <begin position="401"/>
        <end position="420"/>
    </location>
</feature>
<keyword evidence="7 10" id="KW-1133">Transmembrane helix</keyword>
<feature type="transmembrane region" description="Helical" evidence="10">
    <location>
        <begin position="482"/>
        <end position="509"/>
    </location>
</feature>
<dbReference type="Gene3D" id="3.30.70.1430">
    <property type="entry name" value="Multidrug efflux transporter AcrB pore domain"/>
    <property type="match status" value="2"/>
</dbReference>
<feature type="coiled-coil region" evidence="9">
    <location>
        <begin position="1346"/>
        <end position="1391"/>
    </location>
</feature>
<evidence type="ECO:0000313" key="12">
    <source>
        <dbReference type="Proteomes" id="UP000199592"/>
    </source>
</evidence>
<dbReference type="Pfam" id="PF00873">
    <property type="entry name" value="ACR_tran"/>
    <property type="match status" value="1"/>
</dbReference>
<dbReference type="GO" id="GO:0042910">
    <property type="term" value="F:xenobiotic transmembrane transporter activity"/>
    <property type="evidence" value="ECO:0007669"/>
    <property type="project" value="TreeGrafter"/>
</dbReference>
<dbReference type="GO" id="GO:0008324">
    <property type="term" value="F:monoatomic cation transmembrane transporter activity"/>
    <property type="evidence" value="ECO:0007669"/>
    <property type="project" value="InterPro"/>
</dbReference>
<dbReference type="SUPFAM" id="SSF82693">
    <property type="entry name" value="Multidrug efflux transporter AcrB pore domain, PN1, PN2, PC1 and PC2 subdomains"/>
    <property type="match status" value="3"/>
</dbReference>
<dbReference type="Gene3D" id="1.20.1600.10">
    <property type="entry name" value="Outer membrane efflux proteins (OEP)"/>
    <property type="match status" value="1"/>
</dbReference>
<comment type="similarity">
    <text evidence="2">Belongs to the outer membrane factor (OMF) (TC 1.B.17) family.</text>
</comment>
<feature type="transmembrane region" description="Helical" evidence="10">
    <location>
        <begin position="931"/>
        <end position="956"/>
    </location>
</feature>
<keyword evidence="6 10" id="KW-0812">Transmembrane</keyword>
<keyword evidence="4" id="KW-0813">Transport</keyword>
<evidence type="ECO:0000256" key="7">
    <source>
        <dbReference type="ARBA" id="ARBA00022989"/>
    </source>
</evidence>
<dbReference type="InterPro" id="IPR004763">
    <property type="entry name" value="CusA-like"/>
</dbReference>
<dbReference type="SUPFAM" id="SSF56954">
    <property type="entry name" value="Outer membrane efflux proteins (OEP)"/>
    <property type="match status" value="1"/>
</dbReference>
<evidence type="ECO:0000256" key="6">
    <source>
        <dbReference type="ARBA" id="ARBA00022692"/>
    </source>
</evidence>
<dbReference type="SUPFAM" id="SSF82866">
    <property type="entry name" value="Multidrug efflux transporter AcrB transmembrane domain"/>
    <property type="match status" value="2"/>
</dbReference>
<keyword evidence="8 10" id="KW-0472">Membrane</keyword>
<organism evidence="11 12">
    <name type="scientific">Flagellimonas zhangzhouensis</name>
    <dbReference type="NCBI Taxonomy" id="1073328"/>
    <lineage>
        <taxon>Bacteria</taxon>
        <taxon>Pseudomonadati</taxon>
        <taxon>Bacteroidota</taxon>
        <taxon>Flavobacteriia</taxon>
        <taxon>Flavobacteriales</taxon>
        <taxon>Flavobacteriaceae</taxon>
        <taxon>Flagellimonas</taxon>
    </lineage>
</organism>
<keyword evidence="9" id="KW-0175">Coiled coil</keyword>
<accession>A0A1H2YFE1</accession>
<dbReference type="InterPro" id="IPR001036">
    <property type="entry name" value="Acrflvin-R"/>
</dbReference>
<evidence type="ECO:0000256" key="3">
    <source>
        <dbReference type="ARBA" id="ARBA00010942"/>
    </source>
</evidence>
<evidence type="ECO:0000256" key="1">
    <source>
        <dbReference type="ARBA" id="ARBA00004651"/>
    </source>
</evidence>
<dbReference type="InterPro" id="IPR003423">
    <property type="entry name" value="OMP_efflux"/>
</dbReference>
<dbReference type="PANTHER" id="PTHR32063">
    <property type="match status" value="1"/>
</dbReference>
<feature type="transmembrane region" description="Helical" evidence="10">
    <location>
        <begin position="375"/>
        <end position="395"/>
    </location>
</feature>
<dbReference type="Pfam" id="PF02321">
    <property type="entry name" value="OEP"/>
    <property type="match status" value="2"/>
</dbReference>
<dbReference type="InterPro" id="IPR027463">
    <property type="entry name" value="AcrB_DN_DC_subdom"/>
</dbReference>
<keyword evidence="5" id="KW-1003">Cell membrane</keyword>
<dbReference type="PANTHER" id="PTHR32063:SF24">
    <property type="entry name" value="CATION EFFLUX SYSTEM (ACRB_ACRD_ACRF FAMILY)"/>
    <property type="match status" value="1"/>
</dbReference>
<dbReference type="Gene3D" id="1.20.1640.10">
    <property type="entry name" value="Multidrug efflux transporter AcrB transmembrane domain"/>
    <property type="match status" value="2"/>
</dbReference>
<feature type="transmembrane region" description="Helical" evidence="10">
    <location>
        <begin position="1045"/>
        <end position="1062"/>
    </location>
</feature>
<dbReference type="Gene3D" id="3.30.2090.10">
    <property type="entry name" value="Multidrug efflux transporter AcrB TolC docking domain, DN and DC subdomains"/>
    <property type="match status" value="2"/>
</dbReference>
<feature type="transmembrane region" description="Helical" evidence="10">
    <location>
        <begin position="906"/>
        <end position="925"/>
    </location>
</feature>
<dbReference type="RefSeq" id="WP_090298323.1">
    <property type="nucleotide sequence ID" value="NZ_FNKI01000004.1"/>
</dbReference>
<reference evidence="12" key="1">
    <citation type="submission" date="2016-10" db="EMBL/GenBank/DDBJ databases">
        <authorList>
            <person name="Varghese N."/>
            <person name="Submissions S."/>
        </authorList>
    </citation>
    <scope>NUCLEOTIDE SEQUENCE [LARGE SCALE GENOMIC DNA]</scope>
    <source>
        <strain evidence="12">DSM 25030</strain>
    </source>
</reference>
<dbReference type="Gene3D" id="3.30.70.1440">
    <property type="entry name" value="Multidrug efflux transporter AcrB pore domain"/>
    <property type="match status" value="1"/>
</dbReference>
<evidence type="ECO:0000313" key="11">
    <source>
        <dbReference type="EMBL" id="SDX03269.1"/>
    </source>
</evidence>
<proteinExistence type="inferred from homology"/>
<dbReference type="STRING" id="1073328.SAMN05216294_2979"/>
<evidence type="ECO:0000256" key="10">
    <source>
        <dbReference type="SAM" id="Phobius"/>
    </source>
</evidence>
<feature type="coiled-coil region" evidence="9">
    <location>
        <begin position="1227"/>
        <end position="1254"/>
    </location>
</feature>
<dbReference type="Proteomes" id="UP000199592">
    <property type="component" value="Unassembled WGS sequence"/>
</dbReference>
<feature type="transmembrane region" description="Helical" evidence="10">
    <location>
        <begin position="880"/>
        <end position="899"/>
    </location>
</feature>
<dbReference type="Gene3D" id="3.30.70.1320">
    <property type="entry name" value="Multidrug efflux transporter AcrB pore domain like"/>
    <property type="match status" value="1"/>
</dbReference>
<protein>
    <submittedName>
        <fullName evidence="11">Cobalt-zinc-cadmium resistance protein CzcA</fullName>
    </submittedName>
</protein>
<evidence type="ECO:0000256" key="8">
    <source>
        <dbReference type="ARBA" id="ARBA00023136"/>
    </source>
</evidence>
<dbReference type="GO" id="GO:0005886">
    <property type="term" value="C:plasma membrane"/>
    <property type="evidence" value="ECO:0007669"/>
    <property type="project" value="UniProtKB-SubCell"/>
</dbReference>
<feature type="transmembrane region" description="Helical" evidence="10">
    <location>
        <begin position="1010"/>
        <end position="1033"/>
    </location>
</feature>
<dbReference type="OrthoDB" id="9758757at2"/>
<dbReference type="EMBL" id="FNMY01000005">
    <property type="protein sequence ID" value="SDX03269.1"/>
    <property type="molecule type" value="Genomic_DNA"/>
</dbReference>
<feature type="transmembrane region" description="Helical" evidence="10">
    <location>
        <begin position="452"/>
        <end position="470"/>
    </location>
</feature>
<gene>
    <name evidence="11" type="ORF">SAMN04487892_3042</name>
</gene>